<proteinExistence type="predicted"/>
<keyword evidence="3" id="KW-1185">Reference proteome</keyword>
<evidence type="ECO:0000313" key="2">
    <source>
        <dbReference type="EMBL" id="CAH2055910.1"/>
    </source>
</evidence>
<sequence length="201" mass="22571">MQIRVPPNVHEATSGQWRRPTRAGLGNWNGGSTSVLVQTQCREVVSRRTRRTVMRACGNQNSEMPTDLMSCRAERFQRPQKKAFDAEVKSGFLVLLGPGGMRQDVRVVVYRTSLEHFAVIYPRKRLSKPLGVVNLRNTTAERVQSNGGFFVRQKGYDNTISAKFLCPEREIDAWLSAFTANASPSCHHHASLPVLVETEES</sequence>
<evidence type="ECO:0000313" key="3">
    <source>
        <dbReference type="Proteomes" id="UP000837857"/>
    </source>
</evidence>
<name>A0ABN8IE26_9NEOP</name>
<organism evidence="2 3">
    <name type="scientific">Iphiclides podalirius</name>
    <name type="common">scarce swallowtail</name>
    <dbReference type="NCBI Taxonomy" id="110791"/>
    <lineage>
        <taxon>Eukaryota</taxon>
        <taxon>Metazoa</taxon>
        <taxon>Ecdysozoa</taxon>
        <taxon>Arthropoda</taxon>
        <taxon>Hexapoda</taxon>
        <taxon>Insecta</taxon>
        <taxon>Pterygota</taxon>
        <taxon>Neoptera</taxon>
        <taxon>Endopterygota</taxon>
        <taxon>Lepidoptera</taxon>
        <taxon>Glossata</taxon>
        <taxon>Ditrysia</taxon>
        <taxon>Papilionoidea</taxon>
        <taxon>Papilionidae</taxon>
        <taxon>Papilioninae</taxon>
        <taxon>Iphiclides</taxon>
    </lineage>
</organism>
<reference evidence="2" key="1">
    <citation type="submission" date="2022-03" db="EMBL/GenBank/DDBJ databases">
        <authorList>
            <person name="Martin H S."/>
        </authorList>
    </citation>
    <scope>NUCLEOTIDE SEQUENCE</scope>
</reference>
<feature type="non-terminal residue" evidence="2">
    <location>
        <position position="201"/>
    </location>
</feature>
<dbReference type="EMBL" id="OW152834">
    <property type="protein sequence ID" value="CAH2055910.1"/>
    <property type="molecule type" value="Genomic_DNA"/>
</dbReference>
<feature type="region of interest" description="Disordered" evidence="1">
    <location>
        <begin position="1"/>
        <end position="24"/>
    </location>
</feature>
<gene>
    <name evidence="2" type="ORF">IPOD504_LOCUS9202</name>
</gene>
<protein>
    <recommendedName>
        <fullName evidence="4">PH domain-containing protein</fullName>
    </recommendedName>
</protein>
<accession>A0ABN8IE26</accession>
<dbReference type="Proteomes" id="UP000837857">
    <property type="component" value="Chromosome 22"/>
</dbReference>
<evidence type="ECO:0000256" key="1">
    <source>
        <dbReference type="SAM" id="MobiDB-lite"/>
    </source>
</evidence>
<evidence type="ECO:0008006" key="4">
    <source>
        <dbReference type="Google" id="ProtNLM"/>
    </source>
</evidence>